<dbReference type="Gene3D" id="1.20.5.170">
    <property type="match status" value="1"/>
</dbReference>
<feature type="region of interest" description="Disordered" evidence="5">
    <location>
        <begin position="415"/>
        <end position="461"/>
    </location>
</feature>
<feature type="compositionally biased region" description="Polar residues" evidence="5">
    <location>
        <begin position="299"/>
        <end position="330"/>
    </location>
</feature>
<dbReference type="PROSITE" id="PS00036">
    <property type="entry name" value="BZIP_BASIC"/>
    <property type="match status" value="1"/>
</dbReference>
<feature type="compositionally biased region" description="Polar residues" evidence="5">
    <location>
        <begin position="33"/>
        <end position="47"/>
    </location>
</feature>
<dbReference type="PROSITE" id="PS50217">
    <property type="entry name" value="BZIP"/>
    <property type="match status" value="1"/>
</dbReference>
<dbReference type="Gene3D" id="1.10.238.100">
    <property type="entry name" value="YAP1 redox domain. Chain B"/>
    <property type="match status" value="1"/>
</dbReference>
<feature type="region of interest" description="Disordered" evidence="5">
    <location>
        <begin position="33"/>
        <end position="192"/>
    </location>
</feature>
<dbReference type="GO" id="GO:0090575">
    <property type="term" value="C:RNA polymerase II transcription regulator complex"/>
    <property type="evidence" value="ECO:0007669"/>
    <property type="project" value="TreeGrafter"/>
</dbReference>
<feature type="compositionally biased region" description="Basic and acidic residues" evidence="5">
    <location>
        <begin position="448"/>
        <end position="461"/>
    </location>
</feature>
<dbReference type="InParanoid" id="A0A1V8SYC2"/>
<accession>A0A1V8SYC2</accession>
<dbReference type="InterPro" id="IPR013910">
    <property type="entry name" value="TF_PAP1"/>
</dbReference>
<evidence type="ECO:0000256" key="1">
    <source>
        <dbReference type="ARBA" id="ARBA00004123"/>
    </source>
</evidence>
<dbReference type="InterPro" id="IPR023167">
    <property type="entry name" value="Yap1_redox_dom_sf"/>
</dbReference>
<dbReference type="InterPro" id="IPR050936">
    <property type="entry name" value="AP-1-like"/>
</dbReference>
<keyword evidence="3" id="KW-0539">Nucleus</keyword>
<comment type="caution">
    <text evidence="7">The sequence shown here is derived from an EMBL/GenBank/DDBJ whole genome shotgun (WGS) entry which is preliminary data.</text>
</comment>
<comment type="similarity">
    <text evidence="4">Belongs to the bZIP family. YAP subfamily.</text>
</comment>
<dbReference type="SMART" id="SM00338">
    <property type="entry name" value="BRLZ"/>
    <property type="match status" value="1"/>
</dbReference>
<feature type="compositionally biased region" description="Acidic residues" evidence="5">
    <location>
        <begin position="70"/>
        <end position="85"/>
    </location>
</feature>
<dbReference type="SUPFAM" id="SSF111430">
    <property type="entry name" value="YAP1 redox domain"/>
    <property type="match status" value="1"/>
</dbReference>
<dbReference type="AlphaFoldDB" id="A0A1V8SYC2"/>
<feature type="compositionally biased region" description="Polar residues" evidence="5">
    <location>
        <begin position="213"/>
        <end position="234"/>
    </location>
</feature>
<proteinExistence type="inferred from homology"/>
<dbReference type="EMBL" id="NAJO01000023">
    <property type="protein sequence ID" value="OQO03978.1"/>
    <property type="molecule type" value="Genomic_DNA"/>
</dbReference>
<gene>
    <name evidence="7" type="ORF">B0A48_10621</name>
</gene>
<protein>
    <recommendedName>
        <fullName evidence="6">BZIP domain-containing protein</fullName>
    </recommendedName>
</protein>
<feature type="compositionally biased region" description="Polar residues" evidence="5">
    <location>
        <begin position="56"/>
        <end position="65"/>
    </location>
</feature>
<feature type="compositionally biased region" description="Basic and acidic residues" evidence="5">
    <location>
        <begin position="100"/>
        <end position="109"/>
    </location>
</feature>
<dbReference type="STRING" id="1507870.A0A1V8SYC2"/>
<feature type="compositionally biased region" description="Basic and acidic residues" evidence="5">
    <location>
        <begin position="158"/>
        <end position="192"/>
    </location>
</feature>
<dbReference type="OrthoDB" id="5380163at2759"/>
<feature type="region of interest" description="Disordered" evidence="5">
    <location>
        <begin position="286"/>
        <end position="330"/>
    </location>
</feature>
<evidence type="ECO:0000259" key="6">
    <source>
        <dbReference type="PROSITE" id="PS50217"/>
    </source>
</evidence>
<evidence type="ECO:0000256" key="5">
    <source>
        <dbReference type="SAM" id="MobiDB-lite"/>
    </source>
</evidence>
<dbReference type="GO" id="GO:0034599">
    <property type="term" value="P:cellular response to oxidative stress"/>
    <property type="evidence" value="ECO:0007669"/>
    <property type="project" value="UniProtKB-ARBA"/>
</dbReference>
<dbReference type="SUPFAM" id="SSF57959">
    <property type="entry name" value="Leucine zipper domain"/>
    <property type="match status" value="1"/>
</dbReference>
<feature type="compositionally biased region" description="Low complexity" evidence="5">
    <location>
        <begin position="415"/>
        <end position="430"/>
    </location>
</feature>
<dbReference type="GO" id="GO:0005737">
    <property type="term" value="C:cytoplasm"/>
    <property type="evidence" value="ECO:0007669"/>
    <property type="project" value="UniProtKB-SubCell"/>
</dbReference>
<feature type="compositionally biased region" description="Polar residues" evidence="5">
    <location>
        <begin position="431"/>
        <end position="447"/>
    </location>
</feature>
<dbReference type="PANTHER" id="PTHR40621:SF6">
    <property type="entry name" value="AP-1-LIKE TRANSCRIPTION FACTOR YAP1-RELATED"/>
    <property type="match status" value="1"/>
</dbReference>
<organism evidence="7 8">
    <name type="scientific">Cryoendolithus antarcticus</name>
    <dbReference type="NCBI Taxonomy" id="1507870"/>
    <lineage>
        <taxon>Eukaryota</taxon>
        <taxon>Fungi</taxon>
        <taxon>Dikarya</taxon>
        <taxon>Ascomycota</taxon>
        <taxon>Pezizomycotina</taxon>
        <taxon>Dothideomycetes</taxon>
        <taxon>Dothideomycetidae</taxon>
        <taxon>Cladosporiales</taxon>
        <taxon>Cladosporiaceae</taxon>
        <taxon>Cryoendolithus</taxon>
    </lineage>
</organism>
<dbReference type="FunFam" id="1.20.5.170:FF:000067">
    <property type="entry name" value="BZIP transcription factor"/>
    <property type="match status" value="1"/>
</dbReference>
<comment type="subcellular location">
    <subcellularLocation>
        <location evidence="2">Cytoplasm</location>
    </subcellularLocation>
    <subcellularLocation>
        <location evidence="1">Nucleus</location>
    </subcellularLocation>
</comment>
<reference evidence="8" key="1">
    <citation type="submission" date="2017-03" db="EMBL/GenBank/DDBJ databases">
        <title>Genomes of endolithic fungi from Antarctica.</title>
        <authorList>
            <person name="Coleine C."/>
            <person name="Masonjones S."/>
            <person name="Stajich J.E."/>
        </authorList>
    </citation>
    <scope>NUCLEOTIDE SEQUENCE [LARGE SCALE GENOMIC DNA]</scope>
    <source>
        <strain evidence="8">CCFEE 5527</strain>
    </source>
</reference>
<evidence type="ECO:0000313" key="7">
    <source>
        <dbReference type="EMBL" id="OQO03978.1"/>
    </source>
</evidence>
<dbReference type="PANTHER" id="PTHR40621">
    <property type="entry name" value="TRANSCRIPTION FACTOR KAPC-RELATED"/>
    <property type="match status" value="1"/>
</dbReference>
<evidence type="ECO:0000313" key="8">
    <source>
        <dbReference type="Proteomes" id="UP000192596"/>
    </source>
</evidence>
<dbReference type="Pfam" id="PF08601">
    <property type="entry name" value="PAP1"/>
    <property type="match status" value="2"/>
</dbReference>
<dbReference type="InterPro" id="IPR004827">
    <property type="entry name" value="bZIP"/>
</dbReference>
<sequence length="687" mass="74159">MALAPSGLKQQTNPYLTAGQRDLLLVALNSQASQPQAGVNGANTATSEHPKLEDNGTMSTSSLFQSPDMDGYDFDAEYDDVDFDGADLGGEMIGALPGHGEQHDKRNHPDEEDDVEEGDAKRQETQEGERGAKKPGRKPLTNEPTTKRKAQNRAAQRAFRERKERHLKDLETKVNEMSKAHEADKHENGMLKAQVDRLQVELKEYRKRLSLGGSVSRSPPMQPSLNRNNSNGSAQKNFQFDFPKFGELPGSQIFGNQNGSGSSISSQRHSITPPIMTQSPVTGYMGANQPPPLTREGSSHGSVQSVNLQGMNGTASHSQSPTAQQNSYLRTNPDFAPYSTNDNMHGFASTLPQMNANGTDPFGDLFSPSVLKAAGQAENYFATGQQRMAPAAAKVNGGDSTAGIPDSRVFRFNSTSNTSDTASPSASSLSQWNMNGTTNSSCGTSPEPTHDSPANKDKAADSFDRSFNQNTYMDNAFMSQPLSSSNLATFSTSNLDNTESQDNILGGGDFTGGFFDDALNTAAPYDYGSPSNLFGILQTLPKPLPSPSNMMNAPTPSRNLMAEVDKARNGGDDDYGLPTQQTAAKKSPDASTKLISCNNIWNQLQSNPDFQDGKFDLDGLCSELRSKARCSESGVMVDQDHVDKALKKLSKKGEDGKPPKEVENMPPLLFEQDSWDRVLQKLGSGAV</sequence>
<dbReference type="GO" id="GO:0000976">
    <property type="term" value="F:transcription cis-regulatory region binding"/>
    <property type="evidence" value="ECO:0007669"/>
    <property type="project" value="InterPro"/>
</dbReference>
<feature type="compositionally biased region" description="Basic and acidic residues" evidence="5">
    <location>
        <begin position="118"/>
        <end position="132"/>
    </location>
</feature>
<dbReference type="InterPro" id="IPR046347">
    <property type="entry name" value="bZIP_sf"/>
</dbReference>
<evidence type="ECO:0000256" key="2">
    <source>
        <dbReference type="ARBA" id="ARBA00004496"/>
    </source>
</evidence>
<feature type="domain" description="BZIP" evidence="6">
    <location>
        <begin position="142"/>
        <end position="205"/>
    </location>
</feature>
<dbReference type="GO" id="GO:0001228">
    <property type="term" value="F:DNA-binding transcription activator activity, RNA polymerase II-specific"/>
    <property type="evidence" value="ECO:0007669"/>
    <property type="project" value="TreeGrafter"/>
</dbReference>
<dbReference type="Pfam" id="PF00170">
    <property type="entry name" value="bZIP_1"/>
    <property type="match status" value="1"/>
</dbReference>
<evidence type="ECO:0000256" key="3">
    <source>
        <dbReference type="ARBA" id="ARBA00023242"/>
    </source>
</evidence>
<dbReference type="CDD" id="cd14688">
    <property type="entry name" value="bZIP_YAP"/>
    <property type="match status" value="1"/>
</dbReference>
<dbReference type="Proteomes" id="UP000192596">
    <property type="component" value="Unassembled WGS sequence"/>
</dbReference>
<name>A0A1V8SYC2_9PEZI</name>
<keyword evidence="8" id="KW-1185">Reference proteome</keyword>
<feature type="region of interest" description="Disordered" evidence="5">
    <location>
        <begin position="211"/>
        <end position="234"/>
    </location>
</feature>
<evidence type="ECO:0000256" key="4">
    <source>
        <dbReference type="ARBA" id="ARBA00038132"/>
    </source>
</evidence>